<reference evidence="1" key="2">
    <citation type="submission" date="2014-05" db="EMBL/GenBank/DDBJ databases">
        <title>The genome and life-stage specific transcriptomes of Globodera pallida elucidate key aspects of plant parasitism by a cyst nematode.</title>
        <authorList>
            <person name="Cotton J.A."/>
            <person name="Lilley C.J."/>
            <person name="Jones L.M."/>
            <person name="Kikuchi T."/>
            <person name="Reid A.J."/>
            <person name="Thorpe P."/>
            <person name="Tsai I.J."/>
            <person name="Beasley H."/>
            <person name="Blok V."/>
            <person name="Cock P.J.A."/>
            <person name="Van den Akker S.E."/>
            <person name="Holroyd N."/>
            <person name="Hunt M."/>
            <person name="Mantelin S."/>
            <person name="Naghra H."/>
            <person name="Pain A."/>
            <person name="Palomares-Rius J.E."/>
            <person name="Zarowiecki M."/>
            <person name="Berriman M."/>
            <person name="Jones J.T."/>
            <person name="Urwin P.E."/>
        </authorList>
    </citation>
    <scope>NUCLEOTIDE SEQUENCE [LARGE SCALE GENOMIC DNA]</scope>
    <source>
        <strain evidence="1">Lindley</strain>
    </source>
</reference>
<evidence type="ECO:0000313" key="1">
    <source>
        <dbReference type="Proteomes" id="UP000050741"/>
    </source>
</evidence>
<name>A0A183BNB0_GLOPA</name>
<dbReference type="Proteomes" id="UP000050741">
    <property type="component" value="Unassembled WGS sequence"/>
</dbReference>
<reference evidence="2" key="3">
    <citation type="submission" date="2016-06" db="UniProtKB">
        <authorList>
            <consortium name="WormBaseParasite"/>
        </authorList>
    </citation>
    <scope>IDENTIFICATION</scope>
</reference>
<proteinExistence type="predicted"/>
<sequence>ALGSKFICNKCKKQLELDDICYCTDANTKCHCNSRTCCTGTLEECSGKFT</sequence>
<reference evidence="1" key="1">
    <citation type="submission" date="2013-12" db="EMBL/GenBank/DDBJ databases">
        <authorList>
            <person name="Aslett M."/>
        </authorList>
    </citation>
    <scope>NUCLEOTIDE SEQUENCE [LARGE SCALE GENOMIC DNA]</scope>
    <source>
        <strain evidence="1">Lindley</strain>
    </source>
</reference>
<organism evidence="1 2">
    <name type="scientific">Globodera pallida</name>
    <name type="common">Potato cyst nematode worm</name>
    <name type="synonym">Heterodera pallida</name>
    <dbReference type="NCBI Taxonomy" id="36090"/>
    <lineage>
        <taxon>Eukaryota</taxon>
        <taxon>Metazoa</taxon>
        <taxon>Ecdysozoa</taxon>
        <taxon>Nematoda</taxon>
        <taxon>Chromadorea</taxon>
        <taxon>Rhabditida</taxon>
        <taxon>Tylenchina</taxon>
        <taxon>Tylenchomorpha</taxon>
        <taxon>Tylenchoidea</taxon>
        <taxon>Heteroderidae</taxon>
        <taxon>Heteroderinae</taxon>
        <taxon>Globodera</taxon>
    </lineage>
</organism>
<dbReference type="WBParaSite" id="GPLIN_000209600">
    <property type="protein sequence ID" value="GPLIN_000209600"/>
    <property type="gene ID" value="GPLIN_000209600"/>
</dbReference>
<protein>
    <submittedName>
        <fullName evidence="2">Neurotoxin</fullName>
    </submittedName>
</protein>
<evidence type="ECO:0000313" key="2">
    <source>
        <dbReference type="WBParaSite" id="GPLIN_000209600"/>
    </source>
</evidence>
<accession>A0A183BNB0</accession>
<keyword evidence="1" id="KW-1185">Reference proteome</keyword>
<dbReference type="AlphaFoldDB" id="A0A183BNB0"/>